<dbReference type="AlphaFoldDB" id="A0A6A5BEP1"/>
<gene>
    <name evidence="2" type="ORF">FDP41_008635</name>
</gene>
<sequence length="262" mass="30799">MSCLDTIHSEAKTSRYFVSEEVMYPTDPIKKLPLDNTPKFVVLDYTEHQQNLLDEFASNKLKRKASMFPLTSEQNKDMEILQQKRTKYRSTALPMVSECTDIIEEMKKELAERKKEIFDLNKDNAEMKKEILMLKQKEEMMMRDKEQIEKEVLDLKVSVGVRKITPFFVPLNMTNPEKFGFVRSFFTLNDNEFKQKYLCNVDKAIDVCILIGLEFEKISKATDWEKYEYIYSFLTKILNIESLPEDTGSQSDNKLNESELDD</sequence>
<dbReference type="VEuPathDB" id="AmoebaDB:NF0022480"/>
<evidence type="ECO:0000256" key="1">
    <source>
        <dbReference type="SAM" id="Coils"/>
    </source>
</evidence>
<accession>A0A6A5BEP1</accession>
<dbReference type="VEuPathDB" id="AmoebaDB:FDP41_008635"/>
<evidence type="ECO:0000313" key="3">
    <source>
        <dbReference type="Proteomes" id="UP000444721"/>
    </source>
</evidence>
<protein>
    <submittedName>
        <fullName evidence="2">Uncharacterized protein</fullName>
    </submittedName>
</protein>
<dbReference type="Proteomes" id="UP000444721">
    <property type="component" value="Unassembled WGS sequence"/>
</dbReference>
<dbReference type="GeneID" id="68115853"/>
<organism evidence="2 3">
    <name type="scientific">Naegleria fowleri</name>
    <name type="common">Brain eating amoeba</name>
    <dbReference type="NCBI Taxonomy" id="5763"/>
    <lineage>
        <taxon>Eukaryota</taxon>
        <taxon>Discoba</taxon>
        <taxon>Heterolobosea</taxon>
        <taxon>Tetramitia</taxon>
        <taxon>Eutetramitia</taxon>
        <taxon>Vahlkampfiidae</taxon>
        <taxon>Naegleria</taxon>
    </lineage>
</organism>
<feature type="coiled-coil region" evidence="1">
    <location>
        <begin position="96"/>
        <end position="151"/>
    </location>
</feature>
<comment type="caution">
    <text evidence="2">The sequence shown here is derived from an EMBL/GenBank/DDBJ whole genome shotgun (WGS) entry which is preliminary data.</text>
</comment>
<name>A0A6A5BEP1_NAEFO</name>
<keyword evidence="3" id="KW-1185">Reference proteome</keyword>
<reference evidence="2 3" key="1">
    <citation type="journal article" date="2019" name="Sci. Rep.">
        <title>Nanopore sequencing improves the draft genome of the human pathogenic amoeba Naegleria fowleri.</title>
        <authorList>
            <person name="Liechti N."/>
            <person name="Schurch N."/>
            <person name="Bruggmann R."/>
            <person name="Wittwer M."/>
        </authorList>
    </citation>
    <scope>NUCLEOTIDE SEQUENCE [LARGE SCALE GENOMIC DNA]</scope>
    <source>
        <strain evidence="2 3">ATCC 30894</strain>
    </source>
</reference>
<dbReference type="EMBL" id="VFQX01000063">
    <property type="protein sequence ID" value="KAF0972971.1"/>
    <property type="molecule type" value="Genomic_DNA"/>
</dbReference>
<evidence type="ECO:0000313" key="2">
    <source>
        <dbReference type="EMBL" id="KAF0972971.1"/>
    </source>
</evidence>
<dbReference type="RefSeq" id="XP_044557684.1">
    <property type="nucleotide sequence ID" value="XM_044712510.1"/>
</dbReference>
<proteinExistence type="predicted"/>
<keyword evidence="1" id="KW-0175">Coiled coil</keyword>
<dbReference type="VEuPathDB" id="AmoebaDB:NfTy_007650"/>